<reference evidence="1 2" key="1">
    <citation type="journal article" date="2018" name="BMC Genomics">
        <title>Genomic comparison of Trypanosoma conorhini and Trypanosoma rangeli to Trypanosoma cruzi strains of high and low virulence.</title>
        <authorList>
            <person name="Bradwell K.R."/>
            <person name="Koparde V.N."/>
            <person name="Matveyev A.V."/>
            <person name="Serrano M.G."/>
            <person name="Alves J.M."/>
            <person name="Parikh H."/>
            <person name="Huang B."/>
            <person name="Lee V."/>
            <person name="Espinosa-Alvarez O."/>
            <person name="Ortiz P.A."/>
            <person name="Costa-Martins A.G."/>
            <person name="Teixeira M.M."/>
            <person name="Buck G.A."/>
        </authorList>
    </citation>
    <scope>NUCLEOTIDE SEQUENCE [LARGE SCALE GENOMIC DNA]</scope>
    <source>
        <strain evidence="1 2">025E</strain>
    </source>
</reference>
<sequence length="113" mass="11921">RPGDERPMSVQSVGVQSIPDAVVEGGRSLASPAHSVGVRPGDERHMSVQSVGVQSIPDAVVEGGRSLASPAHSVGVRPGDERHMSVQSVGVQASLTPWWREVAAWRRRPTALA</sequence>
<name>A0A422NF88_9TRYP</name>
<keyword evidence="2" id="KW-1185">Reference proteome</keyword>
<dbReference type="GeneID" id="40321628"/>
<dbReference type="EMBL" id="MKKU01000690">
    <property type="protein sequence ID" value="RNF04142.1"/>
    <property type="molecule type" value="Genomic_DNA"/>
</dbReference>
<protein>
    <submittedName>
        <fullName evidence="1">Uncharacterized protein</fullName>
    </submittedName>
</protein>
<feature type="non-terminal residue" evidence="1">
    <location>
        <position position="1"/>
    </location>
</feature>
<dbReference type="RefSeq" id="XP_029224989.1">
    <property type="nucleotide sequence ID" value="XM_029374874.1"/>
</dbReference>
<accession>A0A422NF88</accession>
<proteinExistence type="predicted"/>
<evidence type="ECO:0000313" key="2">
    <source>
        <dbReference type="Proteomes" id="UP000284403"/>
    </source>
</evidence>
<dbReference type="Proteomes" id="UP000284403">
    <property type="component" value="Unassembled WGS sequence"/>
</dbReference>
<organism evidence="1 2">
    <name type="scientific">Trypanosoma conorhini</name>
    <dbReference type="NCBI Taxonomy" id="83891"/>
    <lineage>
        <taxon>Eukaryota</taxon>
        <taxon>Discoba</taxon>
        <taxon>Euglenozoa</taxon>
        <taxon>Kinetoplastea</taxon>
        <taxon>Metakinetoplastina</taxon>
        <taxon>Trypanosomatida</taxon>
        <taxon>Trypanosomatidae</taxon>
        <taxon>Trypanosoma</taxon>
    </lineage>
</organism>
<evidence type="ECO:0000313" key="1">
    <source>
        <dbReference type="EMBL" id="RNF04142.1"/>
    </source>
</evidence>
<comment type="caution">
    <text evidence="1">The sequence shown here is derived from an EMBL/GenBank/DDBJ whole genome shotgun (WGS) entry which is preliminary data.</text>
</comment>
<gene>
    <name evidence="1" type="ORF">Tco025E_08017</name>
</gene>
<dbReference type="AlphaFoldDB" id="A0A422NF88"/>